<keyword evidence="13 19" id="KW-0472">Membrane</keyword>
<dbReference type="GO" id="GO:0009236">
    <property type="term" value="P:cobalamin biosynthetic process"/>
    <property type="evidence" value="ECO:0007669"/>
    <property type="project" value="UniProtKB-UniRule"/>
</dbReference>
<keyword evidence="12 19" id="KW-1133">Transmembrane helix</keyword>
<comment type="similarity">
    <text evidence="4 19">Belongs to the CobS family.</text>
</comment>
<evidence type="ECO:0000256" key="17">
    <source>
        <dbReference type="ARBA" id="ARBA00048623"/>
    </source>
</evidence>
<evidence type="ECO:0000256" key="3">
    <source>
        <dbReference type="ARBA" id="ARBA00004663"/>
    </source>
</evidence>
<comment type="cofactor">
    <cofactor evidence="1 19">
        <name>Mg(2+)</name>
        <dbReference type="ChEBI" id="CHEBI:18420"/>
    </cofactor>
</comment>
<proteinExistence type="inferred from homology"/>
<dbReference type="PANTHER" id="PTHR34148:SF1">
    <property type="entry name" value="ADENOSYLCOBINAMIDE-GDP RIBAZOLETRANSFERASE"/>
    <property type="match status" value="1"/>
</dbReference>
<comment type="catalytic activity">
    <reaction evidence="17 19">
        <text>alpha-ribazole + adenosylcob(III)inamide-GDP = adenosylcob(III)alamin + GMP + H(+)</text>
        <dbReference type="Rhea" id="RHEA:16049"/>
        <dbReference type="ChEBI" id="CHEBI:10329"/>
        <dbReference type="ChEBI" id="CHEBI:15378"/>
        <dbReference type="ChEBI" id="CHEBI:18408"/>
        <dbReference type="ChEBI" id="CHEBI:58115"/>
        <dbReference type="ChEBI" id="CHEBI:60487"/>
        <dbReference type="EC" id="2.7.8.26"/>
    </reaction>
</comment>
<evidence type="ECO:0000256" key="19">
    <source>
        <dbReference type="HAMAP-Rule" id="MF_00719"/>
    </source>
</evidence>
<dbReference type="GO" id="GO:0051073">
    <property type="term" value="F:adenosylcobinamide-GDP ribazoletransferase activity"/>
    <property type="evidence" value="ECO:0007669"/>
    <property type="project" value="UniProtKB-UniRule"/>
</dbReference>
<evidence type="ECO:0000256" key="4">
    <source>
        <dbReference type="ARBA" id="ARBA00010561"/>
    </source>
</evidence>
<evidence type="ECO:0000313" key="21">
    <source>
        <dbReference type="Proteomes" id="UP000724672"/>
    </source>
</evidence>
<dbReference type="EC" id="2.7.8.26" evidence="5 19"/>
<evidence type="ECO:0000256" key="9">
    <source>
        <dbReference type="ARBA" id="ARBA00022679"/>
    </source>
</evidence>
<comment type="subcellular location">
    <subcellularLocation>
        <location evidence="2 19">Cell membrane</location>
        <topology evidence="2 19">Multi-pass membrane protein</topology>
    </subcellularLocation>
</comment>
<evidence type="ECO:0000256" key="13">
    <source>
        <dbReference type="ARBA" id="ARBA00023136"/>
    </source>
</evidence>
<protein>
    <recommendedName>
        <fullName evidence="6 19">Adenosylcobinamide-GDP ribazoletransferase</fullName>
        <ecNumber evidence="5 19">2.7.8.26</ecNumber>
    </recommendedName>
    <alternativeName>
        <fullName evidence="16 19">Cobalamin synthase</fullName>
    </alternativeName>
    <alternativeName>
        <fullName evidence="15 19">Cobalamin-5'-phosphate synthase</fullName>
    </alternativeName>
</protein>
<evidence type="ECO:0000256" key="5">
    <source>
        <dbReference type="ARBA" id="ARBA00013200"/>
    </source>
</evidence>
<keyword evidence="8 19" id="KW-0169">Cobalamin biosynthesis</keyword>
<keyword evidence="10 19" id="KW-0812">Transmembrane</keyword>
<feature type="transmembrane region" description="Helical" evidence="19">
    <location>
        <begin position="31"/>
        <end position="51"/>
    </location>
</feature>
<evidence type="ECO:0000256" key="6">
    <source>
        <dbReference type="ARBA" id="ARBA00015850"/>
    </source>
</evidence>
<evidence type="ECO:0000256" key="12">
    <source>
        <dbReference type="ARBA" id="ARBA00022989"/>
    </source>
</evidence>
<evidence type="ECO:0000256" key="15">
    <source>
        <dbReference type="ARBA" id="ARBA00032605"/>
    </source>
</evidence>
<dbReference type="HAMAP" id="MF_00719">
    <property type="entry name" value="CobS"/>
    <property type="match status" value="1"/>
</dbReference>
<name>A0A942USY6_9FIRM</name>
<comment type="catalytic activity">
    <reaction evidence="18 19">
        <text>alpha-ribazole 5'-phosphate + adenosylcob(III)inamide-GDP = adenosylcob(III)alamin 5'-phosphate + GMP + H(+)</text>
        <dbReference type="Rhea" id="RHEA:23560"/>
        <dbReference type="ChEBI" id="CHEBI:15378"/>
        <dbReference type="ChEBI" id="CHEBI:57918"/>
        <dbReference type="ChEBI" id="CHEBI:58115"/>
        <dbReference type="ChEBI" id="CHEBI:60487"/>
        <dbReference type="ChEBI" id="CHEBI:60493"/>
        <dbReference type="EC" id="2.7.8.26"/>
    </reaction>
</comment>
<evidence type="ECO:0000313" key="20">
    <source>
        <dbReference type="EMBL" id="MBS4538563.1"/>
    </source>
</evidence>
<keyword evidence="9 19" id="KW-0808">Transferase</keyword>
<dbReference type="PANTHER" id="PTHR34148">
    <property type="entry name" value="ADENOSYLCOBINAMIDE-GDP RIBAZOLETRANSFERASE"/>
    <property type="match status" value="1"/>
</dbReference>
<evidence type="ECO:0000256" key="1">
    <source>
        <dbReference type="ARBA" id="ARBA00001946"/>
    </source>
</evidence>
<dbReference type="NCBIfam" id="TIGR00317">
    <property type="entry name" value="cobS"/>
    <property type="match status" value="1"/>
</dbReference>
<dbReference type="GO" id="GO:0005886">
    <property type="term" value="C:plasma membrane"/>
    <property type="evidence" value="ECO:0007669"/>
    <property type="project" value="UniProtKB-SubCell"/>
</dbReference>
<dbReference type="InterPro" id="IPR003805">
    <property type="entry name" value="CobS"/>
</dbReference>
<dbReference type="Proteomes" id="UP000724672">
    <property type="component" value="Unassembled WGS sequence"/>
</dbReference>
<comment type="pathway">
    <text evidence="3 19">Cofactor biosynthesis; adenosylcobalamin biosynthesis; adenosylcobalamin from cob(II)yrinate a,c-diamide: step 7/7.</text>
</comment>
<keyword evidence="7 19" id="KW-1003">Cell membrane</keyword>
<evidence type="ECO:0000256" key="18">
    <source>
        <dbReference type="ARBA" id="ARBA00049504"/>
    </source>
</evidence>
<dbReference type="GO" id="GO:0008818">
    <property type="term" value="F:cobalamin 5'-phosphate synthase activity"/>
    <property type="evidence" value="ECO:0007669"/>
    <property type="project" value="UniProtKB-UniRule"/>
</dbReference>
<keyword evidence="21" id="KW-1185">Reference proteome</keyword>
<feature type="transmembrane region" description="Helical" evidence="19">
    <location>
        <begin position="133"/>
        <end position="154"/>
    </location>
</feature>
<dbReference type="EMBL" id="WSFT01000036">
    <property type="protein sequence ID" value="MBS4538563.1"/>
    <property type="molecule type" value="Genomic_DNA"/>
</dbReference>
<feature type="transmembrane region" description="Helical" evidence="19">
    <location>
        <begin position="105"/>
        <end position="127"/>
    </location>
</feature>
<sequence>MKGIMLLLTFFTRIPIRKVYSFDEEEFIKGIKFMPLIGLVIGGFLLIAVYLEEYIHRPILSILIWIMYICLTGALHIDGLSDTIDGIFSNRNKERMLEIMKDSRIGAFGVISIVTLLALNISLTVYIPLKYLFIMPVVGRSFGIISCSISKYARSEGMGKLFIENCGAKEGIIAIIFLIVFGIPLYSAKFILPIGLCFIATMYFTRFFKRVLGGMTGDTIGFIIEITQSIFLIIIYLLRGWMI</sequence>
<evidence type="ECO:0000256" key="8">
    <source>
        <dbReference type="ARBA" id="ARBA00022573"/>
    </source>
</evidence>
<feature type="transmembrane region" description="Helical" evidence="19">
    <location>
        <begin position="220"/>
        <end position="238"/>
    </location>
</feature>
<evidence type="ECO:0000256" key="16">
    <source>
        <dbReference type="ARBA" id="ARBA00032853"/>
    </source>
</evidence>
<comment type="caution">
    <text evidence="20">The sequence shown here is derived from an EMBL/GenBank/DDBJ whole genome shotgun (WGS) entry which is preliminary data.</text>
</comment>
<evidence type="ECO:0000256" key="14">
    <source>
        <dbReference type="ARBA" id="ARBA00025228"/>
    </source>
</evidence>
<evidence type="ECO:0000256" key="11">
    <source>
        <dbReference type="ARBA" id="ARBA00022842"/>
    </source>
</evidence>
<keyword evidence="11 19" id="KW-0460">Magnesium</keyword>
<comment type="function">
    <text evidence="14 19">Joins adenosylcobinamide-GDP and alpha-ribazole to generate adenosylcobalamin (Ado-cobalamin). Also synthesizes adenosylcobalamin 5'-phosphate from adenosylcobinamide-GDP and alpha-ribazole 5'-phosphate.</text>
</comment>
<dbReference type="Pfam" id="PF02654">
    <property type="entry name" value="CobS"/>
    <property type="match status" value="1"/>
</dbReference>
<reference evidence="20" key="1">
    <citation type="submission" date="2019-12" db="EMBL/GenBank/DDBJ databases">
        <title>Clostridiaceae gen. nov. sp. nov., isolated from sediment in Xinjiang, China.</title>
        <authorList>
            <person name="Zhang R."/>
        </authorList>
    </citation>
    <scope>NUCLEOTIDE SEQUENCE</scope>
    <source>
        <strain evidence="20">D2Q-11</strain>
    </source>
</reference>
<dbReference type="AlphaFoldDB" id="A0A942USY6"/>
<evidence type="ECO:0000256" key="10">
    <source>
        <dbReference type="ARBA" id="ARBA00022692"/>
    </source>
</evidence>
<evidence type="ECO:0000256" key="7">
    <source>
        <dbReference type="ARBA" id="ARBA00022475"/>
    </source>
</evidence>
<gene>
    <name evidence="19 20" type="primary">cobS</name>
    <name evidence="20" type="ORF">GOQ27_08815</name>
</gene>
<evidence type="ECO:0000256" key="2">
    <source>
        <dbReference type="ARBA" id="ARBA00004651"/>
    </source>
</evidence>
<feature type="transmembrane region" description="Helical" evidence="19">
    <location>
        <begin position="166"/>
        <end position="184"/>
    </location>
</feature>
<organism evidence="20 21">
    <name type="scientific">Anaeromonas frigoriresistens</name>
    <dbReference type="NCBI Taxonomy" id="2683708"/>
    <lineage>
        <taxon>Bacteria</taxon>
        <taxon>Bacillati</taxon>
        <taxon>Bacillota</taxon>
        <taxon>Tissierellia</taxon>
        <taxon>Tissierellales</taxon>
        <taxon>Thermohalobacteraceae</taxon>
        <taxon>Anaeromonas</taxon>
    </lineage>
</organism>
<accession>A0A942USY6</accession>